<evidence type="ECO:0000313" key="1">
    <source>
        <dbReference type="EMBL" id="KAG7660842.1"/>
    </source>
</evidence>
<reference evidence="1 2" key="1">
    <citation type="journal article" date="2021" name="DNA Res.">
        <title>Genome analysis of Candida subhashii reveals its hybrid nature and dual mitochondrial genome conformations.</title>
        <authorList>
            <person name="Mixao V."/>
            <person name="Hegedusova E."/>
            <person name="Saus E."/>
            <person name="Pryszcz L.P."/>
            <person name="Cillingova A."/>
            <person name="Nosek J."/>
            <person name="Gabaldon T."/>
        </authorList>
    </citation>
    <scope>NUCLEOTIDE SEQUENCE [LARGE SCALE GENOMIC DNA]</scope>
    <source>
        <strain evidence="1 2">CBS 10753</strain>
    </source>
</reference>
<comment type="caution">
    <text evidence="1">The sequence shown here is derived from an EMBL/GenBank/DDBJ whole genome shotgun (WGS) entry which is preliminary data.</text>
</comment>
<dbReference type="OrthoDB" id="4008151at2759"/>
<dbReference type="Proteomes" id="UP000694255">
    <property type="component" value="Unassembled WGS sequence"/>
</dbReference>
<dbReference type="GeneID" id="73472459"/>
<keyword evidence="2" id="KW-1185">Reference proteome</keyword>
<sequence>MISSTTKIRNGYPTIIHNCISRRYIAYGYKPRGLMKPIPPKPPLTLIPKRLIPINNLDITIDEDNDTIQLNSPITLKQAWNCYYALGQCHVRPSHCDGDRIRMKWDSMTDLMREDFRLTYEKLLKYGKDVFDKKYVDLRLVLSQNVSVFSGVRFYEREGKIIIEDGINLRHGRIYFNALNNLGNDDKDSWGRLPYEDKVEYLDAYRKLLSSGRDLYQGKIVPVTIPPIENTDAPYTETEPEPEPVPEVEIEIKKGNINKSLFCSFYVSLKRPFFLPFGQPNVDHLGQCEFQTLSTEQLDYYLNIYLDWKAKTKPKPKPKPKKHIKLEFKLSGDTATVIGEPSYKQVHRYFRFVKSGEVHLSKTPNKAKIDAIDKQWMKMSSEERNEYKLQYMKLLEGGWTLHRMKLIPIREKIEALERYRIQRMWGAVRWYHFLKLKLKSGSINGSDTSNSVFDKLYTEWKMLTNREKQLIQKELESLVLSETNEFQSPEIARHVFSLRQKGVFQESKS</sequence>
<gene>
    <name evidence="1" type="ORF">J8A68_005659</name>
</gene>
<organism evidence="1 2">
    <name type="scientific">[Candida] subhashii</name>
    <dbReference type="NCBI Taxonomy" id="561895"/>
    <lineage>
        <taxon>Eukaryota</taxon>
        <taxon>Fungi</taxon>
        <taxon>Dikarya</taxon>
        <taxon>Ascomycota</taxon>
        <taxon>Saccharomycotina</taxon>
        <taxon>Pichiomycetes</taxon>
        <taxon>Debaryomycetaceae</taxon>
        <taxon>Spathaspora</taxon>
    </lineage>
</organism>
<proteinExistence type="predicted"/>
<dbReference type="EMBL" id="JAGSYN010000273">
    <property type="protein sequence ID" value="KAG7660842.1"/>
    <property type="molecule type" value="Genomic_DNA"/>
</dbReference>
<accession>A0A8J5UHG7</accession>
<dbReference type="RefSeq" id="XP_049261075.1">
    <property type="nucleotide sequence ID" value="XM_049409749.1"/>
</dbReference>
<dbReference type="AlphaFoldDB" id="A0A8J5UHG7"/>
<evidence type="ECO:0000313" key="2">
    <source>
        <dbReference type="Proteomes" id="UP000694255"/>
    </source>
</evidence>
<name>A0A8J5UHG7_9ASCO</name>
<protein>
    <submittedName>
        <fullName evidence="1">Uncharacterized protein</fullName>
    </submittedName>
</protein>